<gene>
    <name evidence="3" type="ORF">AV274_3530</name>
</gene>
<sequence>MPVPVVLLAVCGCPGSGKTTLAKEMASKLGGCGYFYTISFDTIERQFYGKKCGNEMCGSKVVCWHIGAFRPRSNVLQEEGENDECMHIVIADDTFHLRSMRRTLVRICQECHSGYAAVVIRCPLDVALLRNAQRPAKEKVPETSIQSIYAAFENPNVHEEWEANTVFLSAAEGLEEEIASILTLLKHAADHPLERKESLLPIPNTDSYNSFLHRLDLALRKEVGRFASQHRDVQSQMRSVSALKREALRQARLISDEVTEENVNAVVNDIARSFQAELASTSCVE</sequence>
<proteinExistence type="predicted"/>
<comment type="caution">
    <text evidence="3">The sequence shown here is derived from an EMBL/GenBank/DDBJ whole genome shotgun (WGS) entry which is preliminary data.</text>
</comment>
<keyword evidence="3" id="KW-0418">Kinase</keyword>
<dbReference type="Proteomes" id="UP000078348">
    <property type="component" value="Unassembled WGS sequence"/>
</dbReference>
<dbReference type="AlphaFoldDB" id="A0A196SES8"/>
<keyword evidence="3" id="KW-0808">Transferase</keyword>
<dbReference type="GO" id="GO:0016301">
    <property type="term" value="F:kinase activity"/>
    <property type="evidence" value="ECO:0007669"/>
    <property type="project" value="UniProtKB-KW"/>
</dbReference>
<evidence type="ECO:0000313" key="4">
    <source>
        <dbReference type="Proteomes" id="UP000078348"/>
    </source>
</evidence>
<evidence type="ECO:0000256" key="1">
    <source>
        <dbReference type="ARBA" id="ARBA00022741"/>
    </source>
</evidence>
<evidence type="ECO:0000313" key="3">
    <source>
        <dbReference type="EMBL" id="OAO14826.1"/>
    </source>
</evidence>
<dbReference type="GO" id="GO:0000049">
    <property type="term" value="F:tRNA binding"/>
    <property type="evidence" value="ECO:0007669"/>
    <property type="project" value="TreeGrafter"/>
</dbReference>
<protein>
    <submittedName>
        <fullName evidence="3">L-seryl-tRNA(Sec) kinase-like protein</fullName>
    </submittedName>
</protein>
<dbReference type="GO" id="GO:0005524">
    <property type="term" value="F:ATP binding"/>
    <property type="evidence" value="ECO:0007669"/>
    <property type="project" value="UniProtKB-KW"/>
</dbReference>
<reference evidence="3 4" key="1">
    <citation type="submission" date="2016-05" db="EMBL/GenBank/DDBJ databases">
        <title>Nuclear genome of Blastocystis sp. subtype 1 NandII.</title>
        <authorList>
            <person name="Gentekaki E."/>
            <person name="Curtis B."/>
            <person name="Stairs C."/>
            <person name="Eme L."/>
            <person name="Herman E."/>
            <person name="Klimes V."/>
            <person name="Arias M.C."/>
            <person name="Elias M."/>
            <person name="Hilliou F."/>
            <person name="Klute M."/>
            <person name="Malik S.-B."/>
            <person name="Pightling A."/>
            <person name="Rachubinski R."/>
            <person name="Salas D."/>
            <person name="Schlacht A."/>
            <person name="Suga H."/>
            <person name="Archibald J."/>
            <person name="Ball S.G."/>
            <person name="Clark G."/>
            <person name="Dacks J."/>
            <person name="Van Der Giezen M."/>
            <person name="Tsaousis A."/>
            <person name="Roger A."/>
        </authorList>
    </citation>
    <scope>NUCLEOTIDE SEQUENCE [LARGE SCALE GENOMIC DNA]</scope>
    <source>
        <strain evidence="4">ATCC 50177 / NandII</strain>
    </source>
</reference>
<dbReference type="OrthoDB" id="9972657at2759"/>
<keyword evidence="4" id="KW-1185">Reference proteome</keyword>
<accession>A0A196SES8</accession>
<dbReference type="InterPro" id="IPR052648">
    <property type="entry name" value="Ser-tRNA(Sec)_kinase"/>
</dbReference>
<dbReference type="STRING" id="478820.A0A196SES8"/>
<dbReference type="SUPFAM" id="SSF52540">
    <property type="entry name" value="P-loop containing nucleoside triphosphate hydrolases"/>
    <property type="match status" value="1"/>
</dbReference>
<dbReference type="InterPro" id="IPR013641">
    <property type="entry name" value="KTI12/PSTK"/>
</dbReference>
<dbReference type="Pfam" id="PF08433">
    <property type="entry name" value="KTI12"/>
    <property type="match status" value="1"/>
</dbReference>
<evidence type="ECO:0000256" key="2">
    <source>
        <dbReference type="ARBA" id="ARBA00022840"/>
    </source>
</evidence>
<dbReference type="PANTHER" id="PTHR20873">
    <property type="entry name" value="L-SERYL-TRNA(SEC) KINASE"/>
    <property type="match status" value="1"/>
</dbReference>
<organism evidence="3 4">
    <name type="scientific">Blastocystis sp. subtype 1 (strain ATCC 50177 / NandII)</name>
    <dbReference type="NCBI Taxonomy" id="478820"/>
    <lineage>
        <taxon>Eukaryota</taxon>
        <taxon>Sar</taxon>
        <taxon>Stramenopiles</taxon>
        <taxon>Bigyra</taxon>
        <taxon>Opalozoa</taxon>
        <taxon>Opalinata</taxon>
        <taxon>Blastocystidae</taxon>
        <taxon>Blastocystis</taxon>
    </lineage>
</organism>
<dbReference type="Gene3D" id="3.40.50.300">
    <property type="entry name" value="P-loop containing nucleotide triphosphate hydrolases"/>
    <property type="match status" value="1"/>
</dbReference>
<dbReference type="PANTHER" id="PTHR20873:SF0">
    <property type="entry name" value="L-SERYL-TRNA(SEC) KINASE"/>
    <property type="match status" value="1"/>
</dbReference>
<keyword evidence="2" id="KW-0067">ATP-binding</keyword>
<name>A0A196SES8_BLAHN</name>
<dbReference type="InterPro" id="IPR027417">
    <property type="entry name" value="P-loop_NTPase"/>
</dbReference>
<keyword evidence="1" id="KW-0547">Nucleotide-binding</keyword>
<dbReference type="EMBL" id="LXWW01000210">
    <property type="protein sequence ID" value="OAO14826.1"/>
    <property type="molecule type" value="Genomic_DNA"/>
</dbReference>